<dbReference type="GO" id="GO:0009254">
    <property type="term" value="P:peptidoglycan turnover"/>
    <property type="evidence" value="ECO:0007669"/>
    <property type="project" value="TreeGrafter"/>
</dbReference>
<feature type="domain" description="Glycoside hydrolase family 3 N-terminal" evidence="6">
    <location>
        <begin position="21"/>
        <end position="303"/>
    </location>
</feature>
<dbReference type="AlphaFoldDB" id="E6YMS0"/>
<gene>
    <name evidence="7" type="ORF">BARRO_80022</name>
    <name evidence="8" type="ORF">O99_00548</name>
</gene>
<reference evidence="7" key="1">
    <citation type="journal article" date="2011" name="PLoS Genet.">
        <title>Parallel evolution of a type IV secretion system in radiating lineages of the host-restricted bacterial pathogen Bartonella.</title>
        <authorList>
            <person name="Engel P."/>
            <person name="Salzburger W."/>
            <person name="Liesch M."/>
            <person name="Chang C.C."/>
            <person name="Maruyama S."/>
            <person name="Lanz C."/>
            <person name="Calteau A."/>
            <person name="Lajus A."/>
            <person name="Medigue C."/>
            <person name="Schuster S.C."/>
            <person name="Dehio C."/>
        </authorList>
    </citation>
    <scope>NUCLEOTIDE SEQUENCE</scope>
    <source>
        <strain evidence="7">ATCC BAA-1498</strain>
    </source>
</reference>
<organism evidence="7">
    <name type="scientific">Bartonella rochalimae ATCC BAA-1498</name>
    <dbReference type="NCBI Taxonomy" id="685782"/>
    <lineage>
        <taxon>Bacteria</taxon>
        <taxon>Pseudomonadati</taxon>
        <taxon>Pseudomonadota</taxon>
        <taxon>Alphaproteobacteria</taxon>
        <taxon>Hyphomicrobiales</taxon>
        <taxon>Bartonellaceae</taxon>
        <taxon>Bartonella</taxon>
    </lineage>
</organism>
<dbReference type="GO" id="GO:0005975">
    <property type="term" value="P:carbohydrate metabolic process"/>
    <property type="evidence" value="ECO:0007669"/>
    <property type="project" value="InterPro"/>
</dbReference>
<dbReference type="InterPro" id="IPR019800">
    <property type="entry name" value="Glyco_hydro_3_AS"/>
</dbReference>
<dbReference type="NCBIfam" id="NF003740">
    <property type="entry name" value="PRK05337.1"/>
    <property type="match status" value="1"/>
</dbReference>
<dbReference type="EMBL" id="FN645462">
    <property type="protein sequence ID" value="CBI78158.1"/>
    <property type="molecule type" value="Genomic_DNA"/>
</dbReference>
<reference evidence="8 9" key="2">
    <citation type="submission" date="2012-04" db="EMBL/GenBank/DDBJ databases">
        <title>The Genome Sequence of Bartonella rochalimae BMGH.</title>
        <authorList>
            <consortium name="The Broad Institute Genome Sequencing Platform"/>
            <consortium name="The Broad Institute Genome Sequencing Center for Infectious Disease"/>
            <person name="Feldgarden M."/>
            <person name="Kirby J."/>
            <person name="Kosoy M."/>
            <person name="Birtles R."/>
            <person name="Probert W.S."/>
            <person name="Chiaraviglio L."/>
            <person name="Walker B."/>
            <person name="Young S.K."/>
            <person name="Zeng Q."/>
            <person name="Gargeya S."/>
            <person name="Fitzgerald M."/>
            <person name="Haas B."/>
            <person name="Abouelleil A."/>
            <person name="Alvarado L."/>
            <person name="Arachchi H.M."/>
            <person name="Berlin A.M."/>
            <person name="Chapman S.B."/>
            <person name="Goldberg J."/>
            <person name="Griggs A."/>
            <person name="Gujja S."/>
            <person name="Hansen M."/>
            <person name="Howarth C."/>
            <person name="Imamovic A."/>
            <person name="Larimer J."/>
            <person name="McCowen C."/>
            <person name="Montmayeur A."/>
            <person name="Murphy C."/>
            <person name="Neiman D."/>
            <person name="Pearson M."/>
            <person name="Priest M."/>
            <person name="Roberts A."/>
            <person name="Saif S."/>
            <person name="Shea T."/>
            <person name="Sisk P."/>
            <person name="Sykes S."/>
            <person name="Wortman J."/>
            <person name="Nusbaum C."/>
            <person name="Birren B."/>
        </authorList>
    </citation>
    <scope>NUCLEOTIDE SEQUENCE [LARGE SCALE GENOMIC DNA]</scope>
    <source>
        <strain evidence="8 9">ATCC BAA-1498</strain>
    </source>
</reference>
<dbReference type="Gene3D" id="3.20.20.300">
    <property type="entry name" value="Glycoside hydrolase, family 3, N-terminal domain"/>
    <property type="match status" value="1"/>
</dbReference>
<dbReference type="InterPro" id="IPR036962">
    <property type="entry name" value="Glyco_hydro_3_N_sf"/>
</dbReference>
<accession>E6YMS0</accession>
<sequence>MMSGIKAIISGISGIFLEDYEKEFIIEHKPWAFILFARNIGTADELKGLTTSLREISKRDDVFIFIDQEGGRVQRLRPPLAPDYPVAKTLGEIYRKDQDKGLRAAWIMSRLHAFDLMKYGINANCLPVLDVPVVGAHDVIGTRAYSQDPQVVAALGGAAAQGLLDGGVLPVIKHIPGHGRAFSDTHLELAYVDMPLDILEQSDFIPFKNLADLPAAMTAHIVYKAIDDKLPATLSKKVIENVIRQKIGFDGLLMSDDLSMKALSDSSLSENLSDLTSKIFAAGCDIVLHCHGQLQEMHTVADAAPFLEGKALERVCSIRSKVTTPDHSNESALREEFSSLLALV</sequence>
<dbReference type="Pfam" id="PF00933">
    <property type="entry name" value="Glyco_hydro_3"/>
    <property type="match status" value="1"/>
</dbReference>
<evidence type="ECO:0000256" key="1">
    <source>
        <dbReference type="ARBA" id="ARBA00001231"/>
    </source>
</evidence>
<dbReference type="SUPFAM" id="SSF51445">
    <property type="entry name" value="(Trans)glycosidases"/>
    <property type="match status" value="1"/>
</dbReference>
<evidence type="ECO:0000256" key="5">
    <source>
        <dbReference type="ARBA" id="ARBA00023295"/>
    </source>
</evidence>
<proteinExistence type="inferred from homology"/>
<evidence type="ECO:0000259" key="6">
    <source>
        <dbReference type="Pfam" id="PF00933"/>
    </source>
</evidence>
<dbReference type="EMBL" id="AHPK01000005">
    <property type="protein sequence ID" value="KEC56231.1"/>
    <property type="molecule type" value="Genomic_DNA"/>
</dbReference>
<dbReference type="InterPro" id="IPR017853">
    <property type="entry name" value="GH"/>
</dbReference>
<name>E6YMS0_9HYPH</name>
<dbReference type="InterPro" id="IPR050226">
    <property type="entry name" value="NagZ_Beta-hexosaminidase"/>
</dbReference>
<dbReference type="PANTHER" id="PTHR30480">
    <property type="entry name" value="BETA-HEXOSAMINIDASE-RELATED"/>
    <property type="match status" value="1"/>
</dbReference>
<dbReference type="HOGENOM" id="CLU_008392_0_0_5"/>
<comment type="similarity">
    <text evidence="2">Belongs to the glycosyl hydrolase 3 family.</text>
</comment>
<evidence type="ECO:0000256" key="3">
    <source>
        <dbReference type="ARBA" id="ARBA00012663"/>
    </source>
</evidence>
<evidence type="ECO:0000313" key="9">
    <source>
        <dbReference type="Proteomes" id="UP000027336"/>
    </source>
</evidence>
<evidence type="ECO:0000256" key="2">
    <source>
        <dbReference type="ARBA" id="ARBA00005336"/>
    </source>
</evidence>
<evidence type="ECO:0000256" key="4">
    <source>
        <dbReference type="ARBA" id="ARBA00022801"/>
    </source>
</evidence>
<dbReference type="EC" id="3.2.1.52" evidence="3"/>
<evidence type="ECO:0000313" key="8">
    <source>
        <dbReference type="EMBL" id="KEC56231.1"/>
    </source>
</evidence>
<keyword evidence="9" id="KW-1185">Reference proteome</keyword>
<dbReference type="GO" id="GO:0004563">
    <property type="term" value="F:beta-N-acetylhexosaminidase activity"/>
    <property type="evidence" value="ECO:0007669"/>
    <property type="project" value="UniProtKB-EC"/>
</dbReference>
<dbReference type="InterPro" id="IPR001764">
    <property type="entry name" value="Glyco_hydro_3_N"/>
</dbReference>
<keyword evidence="4 7" id="KW-0378">Hydrolase</keyword>
<dbReference type="eggNOG" id="COG1472">
    <property type="taxonomic scope" value="Bacteria"/>
</dbReference>
<comment type="catalytic activity">
    <reaction evidence="1">
        <text>Hydrolysis of terminal non-reducing N-acetyl-D-hexosamine residues in N-acetyl-beta-D-hexosaminides.</text>
        <dbReference type="EC" id="3.2.1.52"/>
    </reaction>
</comment>
<keyword evidence="5" id="KW-0326">Glycosidase</keyword>
<protein>
    <recommendedName>
        <fullName evidence="3">beta-N-acetylhexosaminidase</fullName>
        <ecNumber evidence="3">3.2.1.52</ecNumber>
    </recommendedName>
</protein>
<dbReference type="PROSITE" id="PS00775">
    <property type="entry name" value="GLYCOSYL_HYDROL_F3"/>
    <property type="match status" value="1"/>
</dbReference>
<evidence type="ECO:0000313" key="7">
    <source>
        <dbReference type="EMBL" id="CBI78158.1"/>
    </source>
</evidence>
<dbReference type="PANTHER" id="PTHR30480:SF13">
    <property type="entry name" value="BETA-HEXOSAMINIDASE"/>
    <property type="match status" value="1"/>
</dbReference>
<dbReference type="Proteomes" id="UP000027336">
    <property type="component" value="Unassembled WGS sequence"/>
</dbReference>
<dbReference type="PATRIC" id="fig|685782.3.peg.566"/>